<evidence type="ECO:0000256" key="4">
    <source>
        <dbReference type="ARBA" id="ARBA00022857"/>
    </source>
</evidence>
<dbReference type="InterPro" id="IPR020904">
    <property type="entry name" value="Sc_DH/Rdtase_CS"/>
</dbReference>
<evidence type="ECO:0000313" key="6">
    <source>
        <dbReference type="EMBL" id="MCJ8013258.1"/>
    </source>
</evidence>
<dbReference type="Proteomes" id="UP001139347">
    <property type="component" value="Unassembled WGS sequence"/>
</dbReference>
<evidence type="ECO:0000256" key="1">
    <source>
        <dbReference type="ARBA" id="ARBA00004496"/>
    </source>
</evidence>
<dbReference type="GO" id="GO:0005737">
    <property type="term" value="C:cytoplasm"/>
    <property type="evidence" value="ECO:0007669"/>
    <property type="project" value="UniProtKB-SubCell"/>
</dbReference>
<comment type="caution">
    <text evidence="6">The sequence shown here is derived from an EMBL/GenBank/DDBJ whole genome shotgun (WGS) entry which is preliminary data.</text>
</comment>
<keyword evidence="5" id="KW-0560">Oxidoreductase</keyword>
<keyword evidence="7" id="KW-1185">Reference proteome</keyword>
<gene>
    <name evidence="6" type="ORF">MUG84_16120</name>
</gene>
<dbReference type="PRINTS" id="PR00081">
    <property type="entry name" value="GDHRDH"/>
</dbReference>
<evidence type="ECO:0000256" key="2">
    <source>
        <dbReference type="ARBA" id="ARBA00006484"/>
    </source>
</evidence>
<keyword evidence="4" id="KW-0521">NADP</keyword>
<evidence type="ECO:0000256" key="5">
    <source>
        <dbReference type="ARBA" id="ARBA00023002"/>
    </source>
</evidence>
<dbReference type="InterPro" id="IPR002347">
    <property type="entry name" value="SDR_fam"/>
</dbReference>
<comment type="subcellular location">
    <subcellularLocation>
        <location evidence="1">Cytoplasm</location>
    </subcellularLocation>
</comment>
<dbReference type="PANTHER" id="PTHR44085:SF2">
    <property type="entry name" value="SEPIAPTERIN REDUCTASE"/>
    <property type="match status" value="1"/>
</dbReference>
<name>A0A9X1WTE6_9BACL</name>
<dbReference type="RefSeq" id="WP_244726460.1">
    <property type="nucleotide sequence ID" value="NZ_JALIRP010000006.1"/>
</dbReference>
<dbReference type="InterPro" id="IPR051721">
    <property type="entry name" value="Biopterin_syn/organic_redct"/>
</dbReference>
<accession>A0A9X1WTE6</accession>
<organism evidence="6 7">
    <name type="scientific">Paenibacillus mangrovi</name>
    <dbReference type="NCBI Taxonomy" id="2931978"/>
    <lineage>
        <taxon>Bacteria</taxon>
        <taxon>Bacillati</taxon>
        <taxon>Bacillota</taxon>
        <taxon>Bacilli</taxon>
        <taxon>Bacillales</taxon>
        <taxon>Paenibacillaceae</taxon>
        <taxon>Paenibacillus</taxon>
    </lineage>
</organism>
<comment type="similarity">
    <text evidence="2">Belongs to the short-chain dehydrogenases/reductases (SDR) family.</text>
</comment>
<evidence type="ECO:0000313" key="7">
    <source>
        <dbReference type="Proteomes" id="UP001139347"/>
    </source>
</evidence>
<dbReference type="Gene3D" id="3.40.50.720">
    <property type="entry name" value="NAD(P)-binding Rossmann-like Domain"/>
    <property type="match status" value="1"/>
</dbReference>
<dbReference type="EMBL" id="JALIRP010000006">
    <property type="protein sequence ID" value="MCJ8013258.1"/>
    <property type="molecule type" value="Genomic_DNA"/>
</dbReference>
<dbReference type="PROSITE" id="PS00061">
    <property type="entry name" value="ADH_SHORT"/>
    <property type="match status" value="1"/>
</dbReference>
<dbReference type="GO" id="GO:0006729">
    <property type="term" value="P:tetrahydrobiopterin biosynthetic process"/>
    <property type="evidence" value="ECO:0007669"/>
    <property type="project" value="TreeGrafter"/>
</dbReference>
<dbReference type="InterPro" id="IPR036291">
    <property type="entry name" value="NAD(P)-bd_dom_sf"/>
</dbReference>
<evidence type="ECO:0000256" key="3">
    <source>
        <dbReference type="ARBA" id="ARBA00022490"/>
    </source>
</evidence>
<dbReference type="AlphaFoldDB" id="A0A9X1WTE6"/>
<keyword evidence="3" id="KW-0963">Cytoplasm</keyword>
<reference evidence="6" key="1">
    <citation type="submission" date="2022-04" db="EMBL/GenBank/DDBJ databases">
        <title>Paenibacillus mangrovi sp. nov., a novel endophytic bacterium isolated from bark of Kandelia candel.</title>
        <authorList>
            <person name="Tuo L."/>
        </authorList>
    </citation>
    <scope>NUCLEOTIDE SEQUENCE</scope>
    <source>
        <strain evidence="6">KQZ6P-2</strain>
    </source>
</reference>
<dbReference type="PANTHER" id="PTHR44085">
    <property type="entry name" value="SEPIAPTERIN REDUCTASE"/>
    <property type="match status" value="1"/>
</dbReference>
<sequence>MPKRCFIITGTSKGMGEALSRTMLDRGDTVYGISRSEAAETLAQRPGYIHTRFDLMQTAHIDRMLCSILQQIDPDEYEMICLVNNAAMLEPLKLVEDMLPEEVTANIQISLIAPMILTSVFIRDTRGWEIRKKVVQITSGSGSAANPAMSVYSTAKAGLNMFTRCAGTELSDRVEVIAVDPGMVDTPMQAIARNKNAEDFALSVYFEQAYQAGQLKKPDELAEHLARIIDARLESGRVLTYLENE</sequence>
<dbReference type="Pfam" id="PF00106">
    <property type="entry name" value="adh_short"/>
    <property type="match status" value="1"/>
</dbReference>
<dbReference type="SUPFAM" id="SSF51735">
    <property type="entry name" value="NAD(P)-binding Rossmann-fold domains"/>
    <property type="match status" value="1"/>
</dbReference>
<protein>
    <submittedName>
        <fullName evidence="6">SDR family NAD(P)-dependent oxidoreductase</fullName>
    </submittedName>
</protein>
<dbReference type="GO" id="GO:0004757">
    <property type="term" value="F:sepiapterin reductase (NADP+) activity"/>
    <property type="evidence" value="ECO:0007669"/>
    <property type="project" value="TreeGrafter"/>
</dbReference>
<proteinExistence type="inferred from homology"/>